<dbReference type="RefSeq" id="WP_204601353.1">
    <property type="nucleotide sequence ID" value="NZ_JBHSED010000040.1"/>
</dbReference>
<sequence>MAEKYRPGQKPPDSAQFKEAGPRGGIVGKTEITGIEGKPLPPTSKPGNTWVPVDKTKHNK</sequence>
<evidence type="ECO:0000256" key="1">
    <source>
        <dbReference type="SAM" id="MobiDB-lite"/>
    </source>
</evidence>
<gene>
    <name evidence="2" type="ORF">ACFO1S_20315</name>
</gene>
<feature type="region of interest" description="Disordered" evidence="1">
    <location>
        <begin position="1"/>
        <end position="60"/>
    </location>
</feature>
<comment type="caution">
    <text evidence="2">The sequence shown here is derived from an EMBL/GenBank/DDBJ whole genome shotgun (WGS) entry which is preliminary data.</text>
</comment>
<name>A0ABV8SFW2_9BACL</name>
<keyword evidence="3" id="KW-1185">Reference proteome</keyword>
<protein>
    <recommendedName>
        <fullName evidence="4">YjzC family protein</fullName>
    </recommendedName>
</protein>
<reference evidence="3" key="1">
    <citation type="journal article" date="2019" name="Int. J. Syst. Evol. Microbiol.">
        <title>The Global Catalogue of Microorganisms (GCM) 10K type strain sequencing project: providing services to taxonomists for standard genome sequencing and annotation.</title>
        <authorList>
            <consortium name="The Broad Institute Genomics Platform"/>
            <consortium name="The Broad Institute Genome Sequencing Center for Infectious Disease"/>
            <person name="Wu L."/>
            <person name="Ma J."/>
        </authorList>
    </citation>
    <scope>NUCLEOTIDE SEQUENCE [LARGE SCALE GENOMIC DNA]</scope>
    <source>
        <strain evidence="3">CGMCC 4.1641</strain>
    </source>
</reference>
<dbReference type="EMBL" id="JBHSED010000040">
    <property type="protein sequence ID" value="MFC4305778.1"/>
    <property type="molecule type" value="Genomic_DNA"/>
</dbReference>
<dbReference type="Proteomes" id="UP001595755">
    <property type="component" value="Unassembled WGS sequence"/>
</dbReference>
<accession>A0ABV8SFW2</accession>
<evidence type="ECO:0000313" key="2">
    <source>
        <dbReference type="EMBL" id="MFC4305778.1"/>
    </source>
</evidence>
<proteinExistence type="predicted"/>
<evidence type="ECO:0008006" key="4">
    <source>
        <dbReference type="Google" id="ProtNLM"/>
    </source>
</evidence>
<evidence type="ECO:0000313" key="3">
    <source>
        <dbReference type="Proteomes" id="UP001595755"/>
    </source>
</evidence>
<organism evidence="2 3">
    <name type="scientific">Cohnella boryungensis</name>
    <dbReference type="NCBI Taxonomy" id="768479"/>
    <lineage>
        <taxon>Bacteria</taxon>
        <taxon>Bacillati</taxon>
        <taxon>Bacillota</taxon>
        <taxon>Bacilli</taxon>
        <taxon>Bacillales</taxon>
        <taxon>Paenibacillaceae</taxon>
        <taxon>Cohnella</taxon>
    </lineage>
</organism>